<dbReference type="GO" id="GO:0008270">
    <property type="term" value="F:zinc ion binding"/>
    <property type="evidence" value="ECO:0007669"/>
    <property type="project" value="UniProtKB-KW"/>
</dbReference>
<dbReference type="AlphaFoldDB" id="A0A420Y2A3"/>
<dbReference type="InterPro" id="IPR001841">
    <property type="entry name" value="Znf_RING"/>
</dbReference>
<proteinExistence type="predicted"/>
<dbReference type="InterPro" id="IPR007527">
    <property type="entry name" value="Znf_SWIM"/>
</dbReference>
<evidence type="ECO:0000256" key="2">
    <source>
        <dbReference type="SAM" id="MobiDB-lite"/>
    </source>
</evidence>
<dbReference type="CDD" id="cd16494">
    <property type="entry name" value="RING-CH-C4HC3_ZSWM2"/>
    <property type="match status" value="1"/>
</dbReference>
<dbReference type="GO" id="GO:0061630">
    <property type="term" value="F:ubiquitin protein ligase activity"/>
    <property type="evidence" value="ECO:0007669"/>
    <property type="project" value="InterPro"/>
</dbReference>
<feature type="domain" description="RING-type" evidence="3">
    <location>
        <begin position="279"/>
        <end position="329"/>
    </location>
</feature>
<dbReference type="EMBL" id="QVQW01000063">
    <property type="protein sequence ID" value="RKU42011.1"/>
    <property type="molecule type" value="Genomic_DNA"/>
</dbReference>
<feature type="compositionally biased region" description="Basic and acidic residues" evidence="2">
    <location>
        <begin position="129"/>
        <end position="143"/>
    </location>
</feature>
<comment type="caution">
    <text evidence="5">The sequence shown here is derived from an EMBL/GenBank/DDBJ whole genome shotgun (WGS) entry which is preliminary data.</text>
</comment>
<dbReference type="SUPFAM" id="SSF57850">
    <property type="entry name" value="RING/U-box"/>
    <property type="match status" value="1"/>
</dbReference>
<dbReference type="InterPro" id="IPR013083">
    <property type="entry name" value="Znf_RING/FYVE/PHD"/>
</dbReference>
<feature type="region of interest" description="Disordered" evidence="2">
    <location>
        <begin position="110"/>
        <end position="144"/>
    </location>
</feature>
<keyword evidence="1" id="KW-0862">Zinc</keyword>
<dbReference type="OrthoDB" id="2122982at2759"/>
<evidence type="ECO:0000259" key="4">
    <source>
        <dbReference type="PROSITE" id="PS50966"/>
    </source>
</evidence>
<dbReference type="SMART" id="SM00184">
    <property type="entry name" value="RING"/>
    <property type="match status" value="1"/>
</dbReference>
<dbReference type="PROSITE" id="PS50966">
    <property type="entry name" value="ZF_SWIM"/>
    <property type="match status" value="1"/>
</dbReference>
<keyword evidence="1" id="KW-0479">Metal-binding</keyword>
<feature type="domain" description="SWIM-type" evidence="4">
    <location>
        <begin position="195"/>
        <end position="227"/>
    </location>
</feature>
<reference evidence="5 6" key="1">
    <citation type="submission" date="2018-08" db="EMBL/GenBank/DDBJ databases">
        <title>Draft genome of the lignicolous fungus Coniochaeta pulveracea.</title>
        <authorList>
            <person name="Borstlap C.J."/>
            <person name="De Witt R.N."/>
            <person name="Botha A."/>
            <person name="Volschenk H."/>
        </authorList>
    </citation>
    <scope>NUCLEOTIDE SEQUENCE [LARGE SCALE GENOMIC DNA]</scope>
    <source>
        <strain evidence="5 6">CAB683</strain>
    </source>
</reference>
<protein>
    <submittedName>
        <fullName evidence="5">Uncharacterized protein</fullName>
    </submittedName>
</protein>
<name>A0A420Y2A3_9PEZI</name>
<evidence type="ECO:0000313" key="5">
    <source>
        <dbReference type="EMBL" id="RKU42011.1"/>
    </source>
</evidence>
<dbReference type="Gene3D" id="3.30.40.10">
    <property type="entry name" value="Zinc/RING finger domain, C3HC4 (zinc finger)"/>
    <property type="match status" value="1"/>
</dbReference>
<evidence type="ECO:0000313" key="6">
    <source>
        <dbReference type="Proteomes" id="UP000275385"/>
    </source>
</evidence>
<dbReference type="InterPro" id="IPR039903">
    <property type="entry name" value="Zswim2"/>
</dbReference>
<evidence type="ECO:0000256" key="1">
    <source>
        <dbReference type="PROSITE-ProRule" id="PRU00175"/>
    </source>
</evidence>
<dbReference type="PANTHER" id="PTHR21540:SF0">
    <property type="entry name" value="PHD FAMILY PROTEIN"/>
    <property type="match status" value="1"/>
</dbReference>
<keyword evidence="6" id="KW-1185">Reference proteome</keyword>
<evidence type="ECO:0000259" key="3">
    <source>
        <dbReference type="PROSITE" id="PS50089"/>
    </source>
</evidence>
<keyword evidence="1" id="KW-0863">Zinc-finger</keyword>
<dbReference type="Proteomes" id="UP000275385">
    <property type="component" value="Unassembled WGS sequence"/>
</dbReference>
<gene>
    <name evidence="5" type="ORF">DL546_004321</name>
</gene>
<feature type="region of interest" description="Disordered" evidence="2">
    <location>
        <begin position="252"/>
        <end position="272"/>
    </location>
</feature>
<dbReference type="Pfam" id="PF13639">
    <property type="entry name" value="zf-RING_2"/>
    <property type="match status" value="1"/>
</dbReference>
<dbReference type="PROSITE" id="PS50089">
    <property type="entry name" value="ZF_RING_2"/>
    <property type="match status" value="1"/>
</dbReference>
<accession>A0A420Y2A3</accession>
<dbReference type="STRING" id="177199.A0A420Y2A3"/>
<organism evidence="5 6">
    <name type="scientific">Coniochaeta pulveracea</name>
    <dbReference type="NCBI Taxonomy" id="177199"/>
    <lineage>
        <taxon>Eukaryota</taxon>
        <taxon>Fungi</taxon>
        <taxon>Dikarya</taxon>
        <taxon>Ascomycota</taxon>
        <taxon>Pezizomycotina</taxon>
        <taxon>Sordariomycetes</taxon>
        <taxon>Sordariomycetidae</taxon>
        <taxon>Coniochaetales</taxon>
        <taxon>Coniochaetaceae</taxon>
        <taxon>Coniochaeta</taxon>
    </lineage>
</organism>
<dbReference type="Pfam" id="PF04434">
    <property type="entry name" value="SWIM"/>
    <property type="match status" value="1"/>
</dbReference>
<dbReference type="PANTHER" id="PTHR21540">
    <property type="entry name" value="RING FINGER AND SWIM DOMAIN-CONTAINING PROTEIN 2"/>
    <property type="match status" value="1"/>
</dbReference>
<sequence>MIVIKLDSHYIYIYIIAKLNTGGRSTFFLLFSPTKATMGNLDGPSGGRKRKCSAITSVSSSVASQPSSPLKKVKTEHKRRLDAIPEANLEPNSTLFSKPALHGKEITAKESRGGNAISGAGSRPPMTKVKSDRKPREGIEEKRLRRFRPQPPQAFHGVYERATSQRFFVLTRSRSGEGDDQQETVELAGSTGNVYTVRIGRQPTCDCPHAAKGNQCKHVLYVMKRVLRAKFDYVYQLALLGHEVREIFDTAGPIPSSEEEGAAGSEEADPNRKPVEGDCPICYEVLADGEAIVWCKASCGNNLHRSCIEMWAATKRQQGSSKVTCPYCRSDWEGDTDMIIKIEKTGAIGAEGYRNVADQLGISTERDTTSYSSWWSGHPGGGRRSYGFARRRW</sequence>